<dbReference type="SMART" id="SM00347">
    <property type="entry name" value="HTH_MARR"/>
    <property type="match status" value="1"/>
</dbReference>
<keyword evidence="1" id="KW-0805">Transcription regulation</keyword>
<dbReference type="OrthoDB" id="7875399at2"/>
<dbReference type="InterPro" id="IPR023187">
    <property type="entry name" value="Tscrpt_reg_MarR-type_CS"/>
</dbReference>
<reference evidence="5 6" key="1">
    <citation type="submission" date="2016-10" db="EMBL/GenBank/DDBJ databases">
        <authorList>
            <person name="de Groot N.N."/>
        </authorList>
    </citation>
    <scope>NUCLEOTIDE SEQUENCE [LARGE SCALE GENOMIC DNA]</scope>
    <source>
        <strain evidence="5 6">DSM 19547</strain>
    </source>
</reference>
<feature type="domain" description="HTH marR-type" evidence="4">
    <location>
        <begin position="8"/>
        <end position="140"/>
    </location>
</feature>
<evidence type="ECO:0000256" key="1">
    <source>
        <dbReference type="ARBA" id="ARBA00023015"/>
    </source>
</evidence>
<dbReference type="SUPFAM" id="SSF46785">
    <property type="entry name" value="Winged helix' DNA-binding domain"/>
    <property type="match status" value="1"/>
</dbReference>
<gene>
    <name evidence="5" type="ORF">SAMN04488047_10248</name>
</gene>
<dbReference type="GO" id="GO:0003700">
    <property type="term" value="F:DNA-binding transcription factor activity"/>
    <property type="evidence" value="ECO:0007669"/>
    <property type="project" value="InterPro"/>
</dbReference>
<dbReference type="RefSeq" id="WP_093417965.1">
    <property type="nucleotide sequence ID" value="NZ_FOXA01000002.1"/>
</dbReference>
<dbReference type="GO" id="GO:0003677">
    <property type="term" value="F:DNA binding"/>
    <property type="evidence" value="ECO:0007669"/>
    <property type="project" value="UniProtKB-KW"/>
</dbReference>
<dbReference type="Pfam" id="PF12802">
    <property type="entry name" value="MarR_2"/>
    <property type="match status" value="1"/>
</dbReference>
<dbReference type="STRING" id="441119.SAMN04488047_10248"/>
<dbReference type="EMBL" id="FOXA01000002">
    <property type="protein sequence ID" value="SFP03538.1"/>
    <property type="molecule type" value="Genomic_DNA"/>
</dbReference>
<accession>A0A1I5M1N6</accession>
<sequence>MTAPYRLHDSLGYRLSLTSRLQEKRLDEGLRALGLTRITWCVLLAVGNEGLTQPSDIAGFVGIDRTATSRALRQMEADGLISRCTGREDKRTTTVGLTDQGRAALARGTPMAEANNARMDAKLSDAERAELRRLLSKLTEGEDVSLTQL</sequence>
<dbReference type="Gene3D" id="1.10.10.10">
    <property type="entry name" value="Winged helix-like DNA-binding domain superfamily/Winged helix DNA-binding domain"/>
    <property type="match status" value="1"/>
</dbReference>
<keyword evidence="2" id="KW-0238">DNA-binding</keyword>
<name>A0A1I5M1N6_9RHOB</name>
<keyword evidence="6" id="KW-1185">Reference proteome</keyword>
<protein>
    <submittedName>
        <fullName evidence="5">Transcriptional regulator, MarR family</fullName>
    </submittedName>
</protein>
<dbReference type="Proteomes" id="UP000199356">
    <property type="component" value="Unassembled WGS sequence"/>
</dbReference>
<evidence type="ECO:0000256" key="2">
    <source>
        <dbReference type="ARBA" id="ARBA00023125"/>
    </source>
</evidence>
<dbReference type="InterPro" id="IPR036388">
    <property type="entry name" value="WH-like_DNA-bd_sf"/>
</dbReference>
<evidence type="ECO:0000259" key="4">
    <source>
        <dbReference type="PROSITE" id="PS50995"/>
    </source>
</evidence>
<keyword evidence="3" id="KW-0804">Transcription</keyword>
<dbReference type="InterPro" id="IPR036390">
    <property type="entry name" value="WH_DNA-bd_sf"/>
</dbReference>
<evidence type="ECO:0000256" key="3">
    <source>
        <dbReference type="ARBA" id="ARBA00023163"/>
    </source>
</evidence>
<dbReference type="InterPro" id="IPR000835">
    <property type="entry name" value="HTH_MarR-typ"/>
</dbReference>
<evidence type="ECO:0000313" key="6">
    <source>
        <dbReference type="Proteomes" id="UP000199356"/>
    </source>
</evidence>
<dbReference type="PROSITE" id="PS01117">
    <property type="entry name" value="HTH_MARR_1"/>
    <property type="match status" value="1"/>
</dbReference>
<dbReference type="PRINTS" id="PR00598">
    <property type="entry name" value="HTHMARR"/>
</dbReference>
<dbReference type="AlphaFoldDB" id="A0A1I5M1N6"/>
<proteinExistence type="predicted"/>
<organism evidence="5 6">
    <name type="scientific">Tranquillimonas alkanivorans</name>
    <dbReference type="NCBI Taxonomy" id="441119"/>
    <lineage>
        <taxon>Bacteria</taxon>
        <taxon>Pseudomonadati</taxon>
        <taxon>Pseudomonadota</taxon>
        <taxon>Alphaproteobacteria</taxon>
        <taxon>Rhodobacterales</taxon>
        <taxon>Roseobacteraceae</taxon>
        <taxon>Tranquillimonas</taxon>
    </lineage>
</organism>
<dbReference type="PANTHER" id="PTHR42756:SF1">
    <property type="entry name" value="TRANSCRIPTIONAL REPRESSOR OF EMRAB OPERON"/>
    <property type="match status" value="1"/>
</dbReference>
<dbReference type="PROSITE" id="PS50995">
    <property type="entry name" value="HTH_MARR_2"/>
    <property type="match status" value="1"/>
</dbReference>
<dbReference type="PANTHER" id="PTHR42756">
    <property type="entry name" value="TRANSCRIPTIONAL REGULATOR, MARR"/>
    <property type="match status" value="1"/>
</dbReference>
<evidence type="ECO:0000313" key="5">
    <source>
        <dbReference type="EMBL" id="SFP03538.1"/>
    </source>
</evidence>